<evidence type="ECO:0000259" key="7">
    <source>
        <dbReference type="Pfam" id="PF20239"/>
    </source>
</evidence>
<evidence type="ECO:0000259" key="5">
    <source>
        <dbReference type="Pfam" id="PF04542"/>
    </source>
</evidence>
<organism evidence="8 9">
    <name type="scientific">Cellulomonas xylanilytica</name>
    <dbReference type="NCBI Taxonomy" id="233583"/>
    <lineage>
        <taxon>Bacteria</taxon>
        <taxon>Bacillati</taxon>
        <taxon>Actinomycetota</taxon>
        <taxon>Actinomycetes</taxon>
        <taxon>Micrococcales</taxon>
        <taxon>Cellulomonadaceae</taxon>
        <taxon>Cellulomonas</taxon>
    </lineage>
</organism>
<keyword evidence="9" id="KW-1185">Reference proteome</keyword>
<dbReference type="RefSeq" id="WP_146925664.1">
    <property type="nucleotide sequence ID" value="NZ_BJUB01000002.1"/>
</dbReference>
<feature type="domain" description="RNA polymerase sigma factor 70 region 4 type 2" evidence="6">
    <location>
        <begin position="115"/>
        <end position="166"/>
    </location>
</feature>
<dbReference type="InterPro" id="IPR013325">
    <property type="entry name" value="RNA_pol_sigma_r2"/>
</dbReference>
<comment type="caution">
    <text evidence="8">The sequence shown here is derived from an EMBL/GenBank/DDBJ whole genome shotgun (WGS) entry which is preliminary data.</text>
</comment>
<dbReference type="GO" id="GO:0006352">
    <property type="term" value="P:DNA-templated transcription initiation"/>
    <property type="evidence" value="ECO:0007669"/>
    <property type="project" value="InterPro"/>
</dbReference>
<dbReference type="Proteomes" id="UP000321118">
    <property type="component" value="Unassembled WGS sequence"/>
</dbReference>
<name>A0A510UZS6_9CELL</name>
<dbReference type="Pfam" id="PF04542">
    <property type="entry name" value="Sigma70_r2"/>
    <property type="match status" value="1"/>
</dbReference>
<feature type="domain" description="DUF6596" evidence="7">
    <location>
        <begin position="184"/>
        <end position="284"/>
    </location>
</feature>
<dbReference type="NCBIfam" id="TIGR02937">
    <property type="entry name" value="sigma70-ECF"/>
    <property type="match status" value="1"/>
</dbReference>
<proteinExistence type="inferred from homology"/>
<dbReference type="InterPro" id="IPR013249">
    <property type="entry name" value="RNA_pol_sigma70_r4_t2"/>
</dbReference>
<dbReference type="InterPro" id="IPR014284">
    <property type="entry name" value="RNA_pol_sigma-70_dom"/>
</dbReference>
<keyword evidence="4" id="KW-0804">Transcription</keyword>
<evidence type="ECO:0000256" key="3">
    <source>
        <dbReference type="ARBA" id="ARBA00023082"/>
    </source>
</evidence>
<dbReference type="SUPFAM" id="SSF88946">
    <property type="entry name" value="Sigma2 domain of RNA polymerase sigma factors"/>
    <property type="match status" value="1"/>
</dbReference>
<dbReference type="Pfam" id="PF08281">
    <property type="entry name" value="Sigma70_r4_2"/>
    <property type="match status" value="1"/>
</dbReference>
<dbReference type="Pfam" id="PF20239">
    <property type="entry name" value="DUF6596"/>
    <property type="match status" value="1"/>
</dbReference>
<dbReference type="OrthoDB" id="9780299at2"/>
<dbReference type="InterPro" id="IPR046531">
    <property type="entry name" value="DUF6596"/>
</dbReference>
<dbReference type="GO" id="GO:0003677">
    <property type="term" value="F:DNA binding"/>
    <property type="evidence" value="ECO:0007669"/>
    <property type="project" value="InterPro"/>
</dbReference>
<reference evidence="8 9" key="1">
    <citation type="submission" date="2019-07" db="EMBL/GenBank/DDBJ databases">
        <title>Whole genome shotgun sequence of Cellulomonas xylanilytica NBRC 101102.</title>
        <authorList>
            <person name="Hosoyama A."/>
            <person name="Uohara A."/>
            <person name="Ohji S."/>
            <person name="Ichikawa N."/>
        </authorList>
    </citation>
    <scope>NUCLEOTIDE SEQUENCE [LARGE SCALE GENOMIC DNA]</scope>
    <source>
        <strain evidence="8 9">NBRC 101102</strain>
    </source>
</reference>
<evidence type="ECO:0000313" key="9">
    <source>
        <dbReference type="Proteomes" id="UP000321118"/>
    </source>
</evidence>
<protein>
    <submittedName>
        <fullName evidence="8">RNA polymerase subunit sigma-24</fullName>
    </submittedName>
</protein>
<accession>A0A510UZS6</accession>
<evidence type="ECO:0000259" key="6">
    <source>
        <dbReference type="Pfam" id="PF08281"/>
    </source>
</evidence>
<dbReference type="InterPro" id="IPR007627">
    <property type="entry name" value="RNA_pol_sigma70_r2"/>
</dbReference>
<keyword evidence="3" id="KW-0731">Sigma factor</keyword>
<dbReference type="EMBL" id="BJUB01000002">
    <property type="protein sequence ID" value="GEK20157.1"/>
    <property type="molecule type" value="Genomic_DNA"/>
</dbReference>
<evidence type="ECO:0000256" key="2">
    <source>
        <dbReference type="ARBA" id="ARBA00023015"/>
    </source>
</evidence>
<feature type="domain" description="RNA polymerase sigma-70 region 2" evidence="5">
    <location>
        <begin position="19"/>
        <end position="78"/>
    </location>
</feature>
<evidence type="ECO:0000256" key="1">
    <source>
        <dbReference type="ARBA" id="ARBA00010641"/>
    </source>
</evidence>
<dbReference type="InterPro" id="IPR013324">
    <property type="entry name" value="RNA_pol_sigma_r3/r4-like"/>
</dbReference>
<gene>
    <name evidence="8" type="primary">rpoE</name>
    <name evidence="8" type="ORF">CXY01_06770</name>
</gene>
<dbReference type="InterPro" id="IPR011990">
    <property type="entry name" value="TPR-like_helical_dom_sf"/>
</dbReference>
<evidence type="ECO:0000256" key="4">
    <source>
        <dbReference type="ARBA" id="ARBA00023163"/>
    </source>
</evidence>
<dbReference type="GO" id="GO:0016987">
    <property type="term" value="F:sigma factor activity"/>
    <property type="evidence" value="ECO:0007669"/>
    <property type="project" value="UniProtKB-KW"/>
</dbReference>
<comment type="similarity">
    <text evidence="1">Belongs to the sigma-70 factor family. ECF subfamily.</text>
</comment>
<sequence>MTDDVERVLADTFAQDWGRLVATLIRVTGDWDLAEECTQDAFAAALRTWRRDGIPDVPRAWLTTTARNRAVDRIRRERVGAEKLRSIRPDPDPGEGGLDLDALDSGIVDERLRLLFTCCHPALSLSSRVELALRTLCGLTTAEIARLFGVPEPTMAKRLVRTKRKIAVAGIPYQVPSAARLPERTPAVLAVLYLMFTEGYAASSGPHLVRVDLCHEAVDLARVLVGLVPDDPEAHGLLALLLLHHARTSARTDVDGVLVALEDQDRALWDRAAIDAGLRHLREAVRHERVGPYQLQALVAACHATAPTAADTDWDRIAGLYDELVVVLPSAAVQVNRAVAIGMAHGPQAGLDALAGAPDHPLRPAVRADLLRRLGRTDDAAAAYREALARTANDAERAYLERRVRG</sequence>
<dbReference type="AlphaFoldDB" id="A0A510UZS6"/>
<dbReference type="Gene3D" id="1.10.1740.10">
    <property type="match status" value="1"/>
</dbReference>
<evidence type="ECO:0000313" key="8">
    <source>
        <dbReference type="EMBL" id="GEK20157.1"/>
    </source>
</evidence>
<keyword evidence="2" id="KW-0805">Transcription regulation</keyword>
<dbReference type="PANTHER" id="PTHR47756">
    <property type="entry name" value="BLL6612 PROTEIN-RELATED"/>
    <property type="match status" value="1"/>
</dbReference>
<dbReference type="PANTHER" id="PTHR47756:SF2">
    <property type="entry name" value="BLL6612 PROTEIN"/>
    <property type="match status" value="1"/>
</dbReference>
<dbReference type="SUPFAM" id="SSF48452">
    <property type="entry name" value="TPR-like"/>
    <property type="match status" value="1"/>
</dbReference>
<dbReference type="SUPFAM" id="SSF88659">
    <property type="entry name" value="Sigma3 and sigma4 domains of RNA polymerase sigma factors"/>
    <property type="match status" value="1"/>
</dbReference>